<dbReference type="GO" id="GO:0008417">
    <property type="term" value="F:fucosyltransferase activity"/>
    <property type="evidence" value="ECO:0007669"/>
    <property type="project" value="InterPro"/>
</dbReference>
<dbReference type="RefSeq" id="WP_073050581.1">
    <property type="nucleotide sequence ID" value="NZ_FQZL01000033.1"/>
</dbReference>
<dbReference type="InterPro" id="IPR009993">
    <property type="entry name" value="WecF"/>
</dbReference>
<keyword evidence="2" id="KW-0997">Cell inner membrane</keyword>
<dbReference type="Pfam" id="PF07429">
    <property type="entry name" value="Glyco_transf_56"/>
    <property type="match status" value="1"/>
</dbReference>
<name>A0A1M6LM82_9FIRM</name>
<evidence type="ECO:0000256" key="1">
    <source>
        <dbReference type="ARBA" id="ARBA00022475"/>
    </source>
</evidence>
<dbReference type="EMBL" id="FQZL01000033">
    <property type="protein sequence ID" value="SHJ72351.1"/>
    <property type="molecule type" value="Genomic_DNA"/>
</dbReference>
<evidence type="ECO:0000313" key="7">
    <source>
        <dbReference type="Proteomes" id="UP000184052"/>
    </source>
</evidence>
<evidence type="ECO:0000313" key="6">
    <source>
        <dbReference type="EMBL" id="SHJ72351.1"/>
    </source>
</evidence>
<keyword evidence="3 6" id="KW-0328">Glycosyltransferase</keyword>
<keyword evidence="7" id="KW-1185">Reference proteome</keyword>
<gene>
    <name evidence="6" type="ORF">SAMN02745751_03215</name>
</gene>
<evidence type="ECO:0000256" key="4">
    <source>
        <dbReference type="ARBA" id="ARBA00022679"/>
    </source>
</evidence>
<dbReference type="STRING" id="1121476.SAMN02745751_03215"/>
<keyword evidence="1" id="KW-1003">Cell membrane</keyword>
<sequence>MRYLHVCSNEKFIPDYIDFINRNFDSDEHKFLVIKSSKYEIEKNEQVVVIDNVKDSIRLLNKHMKESKKIIFHSLINTHLIYFLFIHKSFLRKTYWVVWGADLYTYQNKSRNFKEYLKHSLRKFVYSRIHGIVTHIYGDYELAKKWYGVKGEYFYSFMYPSNLYKEYSLEPKKEEETTFIQVGNSADPSNNHLEIFEKLSGYKNENIKIFCPLSYGNSKYRDEIIKSGKEIFHDKFEPFIDFLPFEEYLDILGRTDIAIFNHKRQQAMGNITTLLGLGKKVYIRDDITTWGVYIKYGIKLYETNSSLNNLFEKMDKKIICENIKKIKEIFSEEKLIDDLDSIFKS</sequence>
<dbReference type="GO" id="GO:0009246">
    <property type="term" value="P:enterobacterial common antigen biosynthetic process"/>
    <property type="evidence" value="ECO:0007669"/>
    <property type="project" value="InterPro"/>
</dbReference>
<reference evidence="6 7" key="1">
    <citation type="submission" date="2016-11" db="EMBL/GenBank/DDBJ databases">
        <authorList>
            <person name="Jaros S."/>
            <person name="Januszkiewicz K."/>
            <person name="Wedrychowicz H."/>
        </authorList>
    </citation>
    <scope>NUCLEOTIDE SEQUENCE [LARGE SCALE GENOMIC DNA]</scope>
    <source>
        <strain evidence="6 7">DSM 17477</strain>
    </source>
</reference>
<evidence type="ECO:0000256" key="2">
    <source>
        <dbReference type="ARBA" id="ARBA00022519"/>
    </source>
</evidence>
<evidence type="ECO:0000256" key="3">
    <source>
        <dbReference type="ARBA" id="ARBA00022676"/>
    </source>
</evidence>
<evidence type="ECO:0000256" key="5">
    <source>
        <dbReference type="ARBA" id="ARBA00023136"/>
    </source>
</evidence>
<proteinExistence type="predicted"/>
<dbReference type="OrthoDB" id="1083028at2"/>
<organism evidence="6 7">
    <name type="scientific">Dethiosulfatibacter aminovorans DSM 17477</name>
    <dbReference type="NCBI Taxonomy" id="1121476"/>
    <lineage>
        <taxon>Bacteria</taxon>
        <taxon>Bacillati</taxon>
        <taxon>Bacillota</taxon>
        <taxon>Tissierellia</taxon>
        <taxon>Dethiosulfatibacter</taxon>
    </lineage>
</organism>
<dbReference type="AlphaFoldDB" id="A0A1M6LM82"/>
<accession>A0A1M6LM82</accession>
<dbReference type="Proteomes" id="UP000184052">
    <property type="component" value="Unassembled WGS sequence"/>
</dbReference>
<keyword evidence="5" id="KW-0472">Membrane</keyword>
<protein>
    <submittedName>
        <fullName evidence="6">4-alpha-L-fucosyltransferase glycosyl transferase group 56</fullName>
    </submittedName>
</protein>
<keyword evidence="4 6" id="KW-0808">Transferase</keyword>